<evidence type="ECO:0000313" key="4">
    <source>
        <dbReference type="Proteomes" id="UP001231362"/>
    </source>
</evidence>
<comment type="caution">
    <text evidence="3">The sequence shown here is derived from an EMBL/GenBank/DDBJ whole genome shotgun (WGS) entry which is preliminary data.</text>
</comment>
<evidence type="ECO:0000259" key="2">
    <source>
        <dbReference type="Pfam" id="PF02481"/>
    </source>
</evidence>
<feature type="domain" description="Smf/DprA SLOG" evidence="2">
    <location>
        <begin position="75"/>
        <end position="284"/>
    </location>
</feature>
<dbReference type="Pfam" id="PF02481">
    <property type="entry name" value="DNA_processg_A"/>
    <property type="match status" value="1"/>
</dbReference>
<evidence type="ECO:0000313" key="3">
    <source>
        <dbReference type="EMBL" id="MDQ0156002.1"/>
    </source>
</evidence>
<dbReference type="InterPro" id="IPR003488">
    <property type="entry name" value="DprA"/>
</dbReference>
<comment type="similarity">
    <text evidence="1">Belongs to the DprA/Smf family.</text>
</comment>
<keyword evidence="4" id="KW-1185">Reference proteome</keyword>
<proteinExistence type="inferred from homology"/>
<dbReference type="SUPFAM" id="SSF102405">
    <property type="entry name" value="MCP/YpsA-like"/>
    <property type="match status" value="1"/>
</dbReference>
<dbReference type="RefSeq" id="WP_307150519.1">
    <property type="nucleotide sequence ID" value="NZ_JAUSTU010000009.1"/>
</dbReference>
<name>A0ABT9V504_9BACL</name>
<sequence length="287" mass="32300">MDEFKKRLIHLHHCRGVGWKTIFQILRNDPQLTSLYKGKPYPFLPIPSQELLLQDLHSSVIPEQIRQYSNNHIHTITILDEQYPELLKESYEPPWVLYAKGDISLLRREVKLAVVGSRQPSDYGKNAIEAIFPKLIERDVLIVSGLAAGIDAIAHRTAIKNKGTTIGVIAGGLFHIYPKENKDLALMMMKENLVLSEYPPHTTPSRWHFPMRNRIISGMSKGTFIVEARQKSGSLITANCAVQEGREVFALPGNIFSANSSGSNELIQQGAKLVQSAEDILEELFSY</sequence>
<organism evidence="3 4">
    <name type="scientific">Anoxybacillus andreesenii</name>
    <dbReference type="NCBI Taxonomy" id="1325932"/>
    <lineage>
        <taxon>Bacteria</taxon>
        <taxon>Bacillati</taxon>
        <taxon>Bacillota</taxon>
        <taxon>Bacilli</taxon>
        <taxon>Bacillales</taxon>
        <taxon>Anoxybacillaceae</taxon>
        <taxon>Anoxybacillus</taxon>
    </lineage>
</organism>
<reference evidence="3 4" key="1">
    <citation type="submission" date="2023-07" db="EMBL/GenBank/DDBJ databases">
        <title>Genomic Encyclopedia of Type Strains, Phase IV (KMG-IV): sequencing the most valuable type-strain genomes for metagenomic binning, comparative biology and taxonomic classification.</title>
        <authorList>
            <person name="Goeker M."/>
        </authorList>
    </citation>
    <scope>NUCLEOTIDE SEQUENCE [LARGE SCALE GENOMIC DNA]</scope>
    <source>
        <strain evidence="3 4">DSM 23948</strain>
    </source>
</reference>
<evidence type="ECO:0000256" key="1">
    <source>
        <dbReference type="ARBA" id="ARBA00006525"/>
    </source>
</evidence>
<accession>A0ABT9V504</accession>
<dbReference type="PANTHER" id="PTHR43022:SF1">
    <property type="entry name" value="PROTEIN SMF"/>
    <property type="match status" value="1"/>
</dbReference>
<dbReference type="Proteomes" id="UP001231362">
    <property type="component" value="Unassembled WGS sequence"/>
</dbReference>
<protein>
    <submittedName>
        <fullName evidence="3">DNA processing protein</fullName>
    </submittedName>
</protein>
<dbReference type="NCBIfam" id="TIGR00732">
    <property type="entry name" value="dprA"/>
    <property type="match status" value="1"/>
</dbReference>
<dbReference type="EMBL" id="JAUSTU010000009">
    <property type="protein sequence ID" value="MDQ0156002.1"/>
    <property type="molecule type" value="Genomic_DNA"/>
</dbReference>
<dbReference type="Gene3D" id="3.40.50.450">
    <property type="match status" value="1"/>
</dbReference>
<dbReference type="InterPro" id="IPR057666">
    <property type="entry name" value="DrpA_SLOG"/>
</dbReference>
<dbReference type="PANTHER" id="PTHR43022">
    <property type="entry name" value="PROTEIN SMF"/>
    <property type="match status" value="1"/>
</dbReference>
<gene>
    <name evidence="3" type="ORF">J2S07_002320</name>
</gene>